<evidence type="ECO:0000313" key="1">
    <source>
        <dbReference type="EMBL" id="ODR49877.1"/>
    </source>
</evidence>
<name>A0ABX3ADZ9_9FIRM</name>
<protein>
    <recommendedName>
        <fullName evidence="3">GP-PDE domain-containing protein</fullName>
    </recommendedName>
</protein>
<comment type="caution">
    <text evidence="1">The sequence shown here is derived from an EMBL/GenBank/DDBJ whole genome shotgun (WGS) entry which is preliminary data.</text>
</comment>
<accession>A0ABX3ADZ9</accession>
<proteinExistence type="predicted"/>
<dbReference type="EMBL" id="MEHD01000036">
    <property type="protein sequence ID" value="ODR49877.1"/>
    <property type="molecule type" value="Genomic_DNA"/>
</dbReference>
<evidence type="ECO:0000313" key="2">
    <source>
        <dbReference type="Proteomes" id="UP000094869"/>
    </source>
</evidence>
<reference evidence="1 2" key="1">
    <citation type="submission" date="2016-08" db="EMBL/GenBank/DDBJ databases">
        <title>Characterization of Isolates of Eisenbergiella tayi Derived from Blood Cultures, Using Whole Genome Sequencing.</title>
        <authorList>
            <person name="Bernier A.-M."/>
            <person name="Burdz T."/>
            <person name="Wiebe D."/>
            <person name="Bernard K."/>
        </authorList>
    </citation>
    <scope>NUCLEOTIDE SEQUENCE [LARGE SCALE GENOMIC DNA]</scope>
    <source>
        <strain evidence="1 2">NML120146</strain>
    </source>
</reference>
<sequence length="204" mass="23916">MEYICHRMNRREELKKVPEGCGVEIDLRDGPDGKIYLEHNPFSQGEDFEEYIKAYAGKGFGTMILNVKSERIEHHALELMEKYRIEDFFFLDSTFPMVKLLSDTGENRIALRYSDWEGLDTLHHMKGKVGWAWVDCFDKFPLCEDSIRMLREDGYRICIVSPELQGQQEKLEEYAGRLLSLGYKPDAICTKLYCIEQWKRVLGI</sequence>
<gene>
    <name evidence="1" type="ORF">BEI63_22400</name>
</gene>
<keyword evidence="2" id="KW-1185">Reference proteome</keyword>
<dbReference type="Proteomes" id="UP000094869">
    <property type="component" value="Unassembled WGS sequence"/>
</dbReference>
<evidence type="ECO:0008006" key="3">
    <source>
        <dbReference type="Google" id="ProtNLM"/>
    </source>
</evidence>
<dbReference type="RefSeq" id="WP_069410791.1">
    <property type="nucleotide sequence ID" value="NZ_DAWDRA010000242.1"/>
</dbReference>
<organism evidence="1 2">
    <name type="scientific">Eisenbergiella tayi</name>
    <dbReference type="NCBI Taxonomy" id="1432052"/>
    <lineage>
        <taxon>Bacteria</taxon>
        <taxon>Bacillati</taxon>
        <taxon>Bacillota</taxon>
        <taxon>Clostridia</taxon>
        <taxon>Lachnospirales</taxon>
        <taxon>Lachnospiraceae</taxon>
        <taxon>Eisenbergiella</taxon>
    </lineage>
</organism>